<dbReference type="SUPFAM" id="SSF64182">
    <property type="entry name" value="DHH phosphoesterases"/>
    <property type="match status" value="1"/>
</dbReference>
<feature type="compositionally biased region" description="Basic and acidic residues" evidence="1">
    <location>
        <begin position="261"/>
        <end position="270"/>
    </location>
</feature>
<protein>
    <submittedName>
        <fullName evidence="2">Uncharacterized protein</fullName>
    </submittedName>
</protein>
<organism evidence="2 3">
    <name type="scientific">candidate division WWE3 bacterium CG22_combo_CG10-13_8_21_14_all_39_12</name>
    <dbReference type="NCBI Taxonomy" id="1975094"/>
    <lineage>
        <taxon>Bacteria</taxon>
        <taxon>Katanobacteria</taxon>
    </lineage>
</organism>
<sequence length="291" mass="32485">MMQENSGDKIQEVLSKAIHVTLLTGMPPYPDALFSLMTWRNVLNELGVPYSLVAVGLDLQKAPGHIEHISEVSAKLPVQQTVLKLNLGEGHVEKVNYEEKEGSLVVYVTPKEGYIKKGDVQRIEDGIRSDVLITLGIHAPQDILQWPEEWPQWFGGNKTLINIDINSHNTAFGQINAIDADRSSLSELTTQLLIHMNWSIDPQSAELLYRGIVNATRQFKQFVKPETFEIAAYLLRHGATTQPDFIQDATSKSTNSESETVNEHEPEEPNKPLGQVQPHVTSKSLAHPIDL</sequence>
<dbReference type="EMBL" id="PCSU01000060">
    <property type="protein sequence ID" value="PIP56351.1"/>
    <property type="molecule type" value="Genomic_DNA"/>
</dbReference>
<evidence type="ECO:0000313" key="3">
    <source>
        <dbReference type="Proteomes" id="UP000228495"/>
    </source>
</evidence>
<reference evidence="2 3" key="1">
    <citation type="submission" date="2017-09" db="EMBL/GenBank/DDBJ databases">
        <title>Depth-based differentiation of microbial function through sediment-hosted aquifers and enrichment of novel symbionts in the deep terrestrial subsurface.</title>
        <authorList>
            <person name="Probst A.J."/>
            <person name="Ladd B."/>
            <person name="Jarett J.K."/>
            <person name="Geller-Mcgrath D.E."/>
            <person name="Sieber C.M."/>
            <person name="Emerson J.B."/>
            <person name="Anantharaman K."/>
            <person name="Thomas B.C."/>
            <person name="Malmstrom R."/>
            <person name="Stieglmeier M."/>
            <person name="Klingl A."/>
            <person name="Woyke T."/>
            <person name="Ryan C.M."/>
            <person name="Banfield J.F."/>
        </authorList>
    </citation>
    <scope>NUCLEOTIDE SEQUENCE [LARGE SCALE GENOMIC DNA]</scope>
    <source>
        <strain evidence="2">CG22_combo_CG10-13_8_21_14_all_39_12</strain>
    </source>
</reference>
<dbReference type="AlphaFoldDB" id="A0A2H0BFC6"/>
<evidence type="ECO:0000313" key="2">
    <source>
        <dbReference type="EMBL" id="PIP56351.1"/>
    </source>
</evidence>
<accession>A0A2H0BFC6</accession>
<proteinExistence type="predicted"/>
<comment type="caution">
    <text evidence="2">The sequence shown here is derived from an EMBL/GenBank/DDBJ whole genome shotgun (WGS) entry which is preliminary data.</text>
</comment>
<gene>
    <name evidence="2" type="ORF">COX05_03505</name>
</gene>
<feature type="compositionally biased region" description="Polar residues" evidence="1">
    <location>
        <begin position="249"/>
        <end position="259"/>
    </location>
</feature>
<feature type="region of interest" description="Disordered" evidence="1">
    <location>
        <begin position="249"/>
        <end position="291"/>
    </location>
</feature>
<dbReference type="InterPro" id="IPR038763">
    <property type="entry name" value="DHH_sf"/>
</dbReference>
<dbReference type="PANTHER" id="PTHR47618:SF1">
    <property type="entry name" value="BIFUNCTIONAL OLIGORIBONUCLEASE AND PAP PHOSPHATASE NRNA"/>
    <property type="match status" value="1"/>
</dbReference>
<name>A0A2H0BFC6_UNCKA</name>
<dbReference type="Proteomes" id="UP000228495">
    <property type="component" value="Unassembled WGS sequence"/>
</dbReference>
<evidence type="ECO:0000256" key="1">
    <source>
        <dbReference type="SAM" id="MobiDB-lite"/>
    </source>
</evidence>
<dbReference type="PANTHER" id="PTHR47618">
    <property type="entry name" value="BIFUNCTIONAL OLIGORIBONUCLEASE AND PAP PHOSPHATASE NRNA"/>
    <property type="match status" value="1"/>
</dbReference>
<dbReference type="InterPro" id="IPR051319">
    <property type="entry name" value="Oligoribo/pAp-PDE_c-di-AMP_PDE"/>
</dbReference>
<dbReference type="Gene3D" id="3.90.1640.10">
    <property type="entry name" value="inorganic pyrophosphatase (n-terminal core)"/>
    <property type="match status" value="1"/>
</dbReference>